<evidence type="ECO:0000259" key="1">
    <source>
        <dbReference type="PROSITE" id="PS50110"/>
    </source>
</evidence>
<dbReference type="SUPFAM" id="SSF52172">
    <property type="entry name" value="CheY-like"/>
    <property type="match status" value="1"/>
</dbReference>
<dbReference type="AlphaFoldDB" id="A0A3B1CCZ2"/>
<organism evidence="3">
    <name type="scientific">hydrothermal vent metagenome</name>
    <dbReference type="NCBI Taxonomy" id="652676"/>
    <lineage>
        <taxon>unclassified sequences</taxon>
        <taxon>metagenomes</taxon>
        <taxon>ecological metagenomes</taxon>
    </lineage>
</organism>
<dbReference type="PANTHER" id="PTHR37299:SF1">
    <property type="entry name" value="STAGE 0 SPORULATION PROTEIN A HOMOLOG"/>
    <property type="match status" value="1"/>
</dbReference>
<name>A0A3B1CCZ2_9ZZZZ</name>
<evidence type="ECO:0000313" key="3">
    <source>
        <dbReference type="EMBL" id="VAX21748.1"/>
    </source>
</evidence>
<dbReference type="GO" id="GO:0003677">
    <property type="term" value="F:DNA binding"/>
    <property type="evidence" value="ECO:0007669"/>
    <property type="project" value="InterPro"/>
</dbReference>
<dbReference type="SMART" id="SM00850">
    <property type="entry name" value="LytTR"/>
    <property type="match status" value="1"/>
</dbReference>
<evidence type="ECO:0000259" key="2">
    <source>
        <dbReference type="PROSITE" id="PS50930"/>
    </source>
</evidence>
<dbReference type="InterPro" id="IPR046947">
    <property type="entry name" value="LytR-like"/>
</dbReference>
<dbReference type="InterPro" id="IPR007492">
    <property type="entry name" value="LytTR_DNA-bd_dom"/>
</dbReference>
<dbReference type="Pfam" id="PF00072">
    <property type="entry name" value="Response_reg"/>
    <property type="match status" value="1"/>
</dbReference>
<feature type="domain" description="Response regulatory" evidence="1">
    <location>
        <begin position="2"/>
        <end position="115"/>
    </location>
</feature>
<accession>A0A3B1CCZ2</accession>
<dbReference type="Pfam" id="PF04397">
    <property type="entry name" value="LytTR"/>
    <property type="match status" value="1"/>
</dbReference>
<dbReference type="Gene3D" id="2.40.50.1020">
    <property type="entry name" value="LytTr DNA-binding domain"/>
    <property type="match status" value="1"/>
</dbReference>
<dbReference type="Gene3D" id="3.40.50.2300">
    <property type="match status" value="1"/>
</dbReference>
<dbReference type="InterPro" id="IPR001789">
    <property type="entry name" value="Sig_transdc_resp-reg_receiver"/>
</dbReference>
<dbReference type="InterPro" id="IPR011006">
    <property type="entry name" value="CheY-like_superfamily"/>
</dbReference>
<dbReference type="SMART" id="SM00448">
    <property type="entry name" value="REC"/>
    <property type="match status" value="1"/>
</dbReference>
<reference evidence="3" key="1">
    <citation type="submission" date="2018-06" db="EMBL/GenBank/DDBJ databases">
        <authorList>
            <person name="Zhirakovskaya E."/>
        </authorList>
    </citation>
    <scope>NUCLEOTIDE SEQUENCE</scope>
</reference>
<dbReference type="PROSITE" id="PS50110">
    <property type="entry name" value="RESPONSE_REGULATORY"/>
    <property type="match status" value="1"/>
</dbReference>
<dbReference type="PANTHER" id="PTHR37299">
    <property type="entry name" value="TRANSCRIPTIONAL REGULATOR-RELATED"/>
    <property type="match status" value="1"/>
</dbReference>
<evidence type="ECO:0008006" key="4">
    <source>
        <dbReference type="Google" id="ProtNLM"/>
    </source>
</evidence>
<dbReference type="GO" id="GO:0000156">
    <property type="term" value="F:phosphorelay response regulator activity"/>
    <property type="evidence" value="ECO:0007669"/>
    <property type="project" value="InterPro"/>
</dbReference>
<sequence length="236" mass="26743">MKVVILEDEPVAARQLEKMLRRMDGLNISSISICDNARDGREKIKEGLDLLFLDLNLRGEAGFDVLKEFLSEPFETIITTAYPDHALEAFQYGVRDYLVKPFSGERLHQAVSRVPMPEPYESPALMNIMVKDRETIIPVSVDDIKLIRSAGDYCELYLVSGKQLLCSKRMDFLAHRLPDDFMRIHRTVIVRITQISGLKVEGGGRYFATVHGVLEPVPVGRKYYKDIKAKLGDGEV</sequence>
<gene>
    <name evidence="3" type="ORF">MNBD_NITROSPINAE01-825</name>
</gene>
<feature type="domain" description="HTH LytTR-type" evidence="2">
    <location>
        <begin position="128"/>
        <end position="233"/>
    </location>
</feature>
<dbReference type="PROSITE" id="PS50930">
    <property type="entry name" value="HTH_LYTTR"/>
    <property type="match status" value="1"/>
</dbReference>
<proteinExistence type="predicted"/>
<dbReference type="EMBL" id="UOGC01000124">
    <property type="protein sequence ID" value="VAX21748.1"/>
    <property type="molecule type" value="Genomic_DNA"/>
</dbReference>
<protein>
    <recommendedName>
        <fullName evidence="4">Two-component transcriptional response regulator, LuxR family</fullName>
    </recommendedName>
</protein>